<dbReference type="Gene3D" id="3.40.50.1820">
    <property type="entry name" value="alpha/beta hydrolase"/>
    <property type="match status" value="1"/>
</dbReference>
<accession>A0A561T2Z4</accession>
<proteinExistence type="predicted"/>
<gene>
    <name evidence="2" type="ORF">FHX44_117425</name>
</gene>
<dbReference type="Pfam" id="PF00561">
    <property type="entry name" value="Abhydrolase_1"/>
    <property type="match status" value="1"/>
</dbReference>
<dbReference type="PANTHER" id="PTHR45763:SF46">
    <property type="entry name" value="AB HYDROLASE-1 DOMAIN-CONTAINING PROTEIN"/>
    <property type="match status" value="1"/>
</dbReference>
<dbReference type="PANTHER" id="PTHR45763">
    <property type="entry name" value="HYDROLASE, ALPHA/BETA FOLD FAMILY PROTEIN, EXPRESSED-RELATED"/>
    <property type="match status" value="1"/>
</dbReference>
<reference evidence="2 3" key="1">
    <citation type="submission" date="2019-06" db="EMBL/GenBank/DDBJ databases">
        <title>Sequencing the genomes of 1000 actinobacteria strains.</title>
        <authorList>
            <person name="Klenk H.-P."/>
        </authorList>
    </citation>
    <scope>NUCLEOTIDE SEQUENCE [LARGE SCALE GENOMIC DNA]</scope>
    <source>
        <strain evidence="2 3">DSM 45671</strain>
    </source>
</reference>
<sequence length="282" mass="29702">MIPRYGDPMVITRDLRLPDGRDLRIHDTGDGGTALVWHHGTPQTGALYEPLLGLARERGIRLVSYARPGYGGSTPQPGRAVGSAGPDMAQAADVLGIERFAVMGSSSGGSHALACAALLPDRVTAVVGFAAIAPFDGDDSWFDGMVDDSALRAATAGRDARMRHAEQSEFDPATFTDADFAALAGTWAAMGVDAGTADRAGPDGQVDDDVALVNPWGADLAAVDAAVLLVQGEQDRVAPLTHALQLTRELPQSELWLRPDDGHISVLDACPQAMDWLLQVTR</sequence>
<dbReference type="SUPFAM" id="SSF53474">
    <property type="entry name" value="alpha/beta-Hydrolases"/>
    <property type="match status" value="1"/>
</dbReference>
<comment type="caution">
    <text evidence="2">The sequence shown here is derived from an EMBL/GenBank/DDBJ whole genome shotgun (WGS) entry which is preliminary data.</text>
</comment>
<dbReference type="InterPro" id="IPR029058">
    <property type="entry name" value="AB_hydrolase_fold"/>
</dbReference>
<protein>
    <submittedName>
        <fullName evidence="2">Pimeloyl-ACP methyl ester carboxylesterase</fullName>
    </submittedName>
</protein>
<dbReference type="AlphaFoldDB" id="A0A561T2Z4"/>
<dbReference type="GO" id="GO:0003824">
    <property type="term" value="F:catalytic activity"/>
    <property type="evidence" value="ECO:0007669"/>
    <property type="project" value="UniProtKB-ARBA"/>
</dbReference>
<name>A0A561T2Z4_9PSEU</name>
<dbReference type="PRINTS" id="PR00111">
    <property type="entry name" value="ABHYDROLASE"/>
</dbReference>
<organism evidence="2 3">
    <name type="scientific">Pseudonocardia hierapolitana</name>
    <dbReference type="NCBI Taxonomy" id="1128676"/>
    <lineage>
        <taxon>Bacteria</taxon>
        <taxon>Bacillati</taxon>
        <taxon>Actinomycetota</taxon>
        <taxon>Actinomycetes</taxon>
        <taxon>Pseudonocardiales</taxon>
        <taxon>Pseudonocardiaceae</taxon>
        <taxon>Pseudonocardia</taxon>
    </lineage>
</organism>
<dbReference type="EMBL" id="VIWU01000001">
    <property type="protein sequence ID" value="TWF81480.1"/>
    <property type="molecule type" value="Genomic_DNA"/>
</dbReference>
<keyword evidence="3" id="KW-1185">Reference proteome</keyword>
<evidence type="ECO:0000313" key="2">
    <source>
        <dbReference type="EMBL" id="TWF81480.1"/>
    </source>
</evidence>
<evidence type="ECO:0000313" key="3">
    <source>
        <dbReference type="Proteomes" id="UP000321261"/>
    </source>
</evidence>
<feature type="domain" description="AB hydrolase-1" evidence="1">
    <location>
        <begin position="34"/>
        <end position="268"/>
    </location>
</feature>
<evidence type="ECO:0000259" key="1">
    <source>
        <dbReference type="Pfam" id="PF00561"/>
    </source>
</evidence>
<dbReference type="InterPro" id="IPR000073">
    <property type="entry name" value="AB_hydrolase_1"/>
</dbReference>
<dbReference type="Proteomes" id="UP000321261">
    <property type="component" value="Unassembled WGS sequence"/>
</dbReference>